<dbReference type="SUPFAM" id="SSF56112">
    <property type="entry name" value="Protein kinase-like (PK-like)"/>
    <property type="match status" value="1"/>
</dbReference>
<feature type="region of interest" description="Disordered" evidence="10">
    <location>
        <begin position="1"/>
        <end position="90"/>
    </location>
</feature>
<keyword evidence="7" id="KW-0067">ATP-binding</keyword>
<keyword evidence="4" id="KW-0808">Transferase</keyword>
<evidence type="ECO:0000256" key="6">
    <source>
        <dbReference type="ARBA" id="ARBA00022777"/>
    </source>
</evidence>
<evidence type="ECO:0000313" key="13">
    <source>
        <dbReference type="Proteomes" id="UP000235786"/>
    </source>
</evidence>
<evidence type="ECO:0000256" key="10">
    <source>
        <dbReference type="SAM" id="MobiDB-lite"/>
    </source>
</evidence>
<evidence type="ECO:0000313" key="12">
    <source>
        <dbReference type="EMBL" id="PMD43619.1"/>
    </source>
</evidence>
<sequence>MTGKMKSRWADDEEDAAADAARKREKEEKRRAKAEKQRIADEAALKAQQAAAAVADAQSEENQTELSNRPSKRRKLSPEREEGGEKASGGGEVKLLRFPVGGWKRCRSVEEYEKLNDIEEGAYGWVSRARDSATGQVVALKRLKMDNANDGIPVTGLREIQTLMDCEHPNIVALREVVVGEDTRKIENIFLVLDFLEHDLKTLLEEMPEPFLTSEIKTLLQQLVSGVLYLHNTWILHRDLKTSNLLLNNRGVLKIADFGMARYFGDPPPKMTQLVVTLWYRAPELLLGTERYGTAVDMWSVGCIFGELLTKEPLLQGKNEVDELSKIFELCGIPTEESWPGFRRLPNARSLRLPKNPVSQGSVLRAKFPFLTASGSELLISLLSLNPAKRPSAKEVLEHGFFREDPKPKSREMFPTFPSKAGQEKRRRRGTPNAPVRGKVGEIGAVDFSGIFAGREEEERGGGFSLKLI</sequence>
<dbReference type="EC" id="2.7.11.22" evidence="2"/>
<protein>
    <recommendedName>
        <fullName evidence="2">cyclin-dependent kinase</fullName>
        <ecNumber evidence="2">2.7.11.22</ecNumber>
    </recommendedName>
</protein>
<dbReference type="GO" id="GO:0005524">
    <property type="term" value="F:ATP binding"/>
    <property type="evidence" value="ECO:0007669"/>
    <property type="project" value="UniProtKB-KW"/>
</dbReference>
<feature type="compositionally biased region" description="Low complexity" evidence="10">
    <location>
        <begin position="45"/>
        <end position="57"/>
    </location>
</feature>
<proteinExistence type="inferred from homology"/>
<dbReference type="FunFam" id="1.10.510.10:FF:000211">
    <property type="entry name" value="Cyclin-dependent kinase G-2"/>
    <property type="match status" value="1"/>
</dbReference>
<evidence type="ECO:0000256" key="5">
    <source>
        <dbReference type="ARBA" id="ARBA00022741"/>
    </source>
</evidence>
<reference evidence="12 13" key="1">
    <citation type="submission" date="2016-04" db="EMBL/GenBank/DDBJ databases">
        <title>A degradative enzymes factory behind the ericoid mycorrhizal symbiosis.</title>
        <authorList>
            <consortium name="DOE Joint Genome Institute"/>
            <person name="Martino E."/>
            <person name="Morin E."/>
            <person name="Grelet G."/>
            <person name="Kuo A."/>
            <person name="Kohler A."/>
            <person name="Daghino S."/>
            <person name="Barry K."/>
            <person name="Choi C."/>
            <person name="Cichocki N."/>
            <person name="Clum A."/>
            <person name="Copeland A."/>
            <person name="Hainaut M."/>
            <person name="Haridas S."/>
            <person name="Labutti K."/>
            <person name="Lindquist E."/>
            <person name="Lipzen A."/>
            <person name="Khouja H.-R."/>
            <person name="Murat C."/>
            <person name="Ohm R."/>
            <person name="Olson A."/>
            <person name="Spatafora J."/>
            <person name="Veneault-Fourrey C."/>
            <person name="Henrissat B."/>
            <person name="Grigoriev I."/>
            <person name="Martin F."/>
            <person name="Perotto S."/>
        </authorList>
    </citation>
    <scope>NUCLEOTIDE SEQUENCE [LARGE SCALE GENOMIC DNA]</scope>
    <source>
        <strain evidence="12 13">F</strain>
    </source>
</reference>
<evidence type="ECO:0000256" key="7">
    <source>
        <dbReference type="ARBA" id="ARBA00022840"/>
    </source>
</evidence>
<dbReference type="EMBL" id="KZ613942">
    <property type="protein sequence ID" value="PMD43619.1"/>
    <property type="molecule type" value="Genomic_DNA"/>
</dbReference>
<dbReference type="PROSITE" id="PS00108">
    <property type="entry name" value="PROTEIN_KINASE_ST"/>
    <property type="match status" value="1"/>
</dbReference>
<comment type="catalytic activity">
    <reaction evidence="8">
        <text>L-threonyl-[protein] + ATP = O-phospho-L-threonyl-[protein] + ADP + H(+)</text>
        <dbReference type="Rhea" id="RHEA:46608"/>
        <dbReference type="Rhea" id="RHEA-COMP:11060"/>
        <dbReference type="Rhea" id="RHEA-COMP:11605"/>
        <dbReference type="ChEBI" id="CHEBI:15378"/>
        <dbReference type="ChEBI" id="CHEBI:30013"/>
        <dbReference type="ChEBI" id="CHEBI:30616"/>
        <dbReference type="ChEBI" id="CHEBI:61977"/>
        <dbReference type="ChEBI" id="CHEBI:456216"/>
        <dbReference type="EC" id="2.7.11.22"/>
    </reaction>
</comment>
<feature type="compositionally biased region" description="Basic and acidic residues" evidence="10">
    <location>
        <begin position="20"/>
        <end position="44"/>
    </location>
</feature>
<dbReference type="PANTHER" id="PTHR24056">
    <property type="entry name" value="CELL DIVISION PROTEIN KINASE"/>
    <property type="match status" value="1"/>
</dbReference>
<dbReference type="GO" id="GO:0004693">
    <property type="term" value="F:cyclin-dependent protein serine/threonine kinase activity"/>
    <property type="evidence" value="ECO:0007669"/>
    <property type="project" value="UniProtKB-EC"/>
</dbReference>
<gene>
    <name evidence="12" type="ORF">L207DRAFT_423748</name>
</gene>
<organism evidence="12 13">
    <name type="scientific">Hyaloscypha variabilis (strain UAMH 11265 / GT02V1 / F)</name>
    <name type="common">Meliniomyces variabilis</name>
    <dbReference type="NCBI Taxonomy" id="1149755"/>
    <lineage>
        <taxon>Eukaryota</taxon>
        <taxon>Fungi</taxon>
        <taxon>Dikarya</taxon>
        <taxon>Ascomycota</taxon>
        <taxon>Pezizomycotina</taxon>
        <taxon>Leotiomycetes</taxon>
        <taxon>Helotiales</taxon>
        <taxon>Hyaloscyphaceae</taxon>
        <taxon>Hyaloscypha</taxon>
        <taxon>Hyaloscypha variabilis</taxon>
    </lineage>
</organism>
<dbReference type="PROSITE" id="PS50011">
    <property type="entry name" value="PROTEIN_KINASE_DOM"/>
    <property type="match status" value="1"/>
</dbReference>
<dbReference type="Gene3D" id="1.10.510.10">
    <property type="entry name" value="Transferase(Phosphotransferase) domain 1"/>
    <property type="match status" value="1"/>
</dbReference>
<dbReference type="AlphaFoldDB" id="A0A2J6RYM8"/>
<dbReference type="GO" id="GO:0007346">
    <property type="term" value="P:regulation of mitotic cell cycle"/>
    <property type="evidence" value="ECO:0007669"/>
    <property type="project" value="TreeGrafter"/>
</dbReference>
<evidence type="ECO:0000256" key="4">
    <source>
        <dbReference type="ARBA" id="ARBA00022679"/>
    </source>
</evidence>
<dbReference type="InterPro" id="IPR011009">
    <property type="entry name" value="Kinase-like_dom_sf"/>
</dbReference>
<dbReference type="InterPro" id="IPR045267">
    <property type="entry name" value="CDK11/PITSLRE_STKc"/>
</dbReference>
<feature type="domain" description="Protein kinase" evidence="11">
    <location>
        <begin position="112"/>
        <end position="402"/>
    </location>
</feature>
<dbReference type="InterPro" id="IPR050108">
    <property type="entry name" value="CDK"/>
</dbReference>
<evidence type="ECO:0000256" key="8">
    <source>
        <dbReference type="ARBA" id="ARBA00047811"/>
    </source>
</evidence>
<feature type="region of interest" description="Disordered" evidence="10">
    <location>
        <begin position="405"/>
        <end position="439"/>
    </location>
</feature>
<evidence type="ECO:0000256" key="3">
    <source>
        <dbReference type="ARBA" id="ARBA00022527"/>
    </source>
</evidence>
<dbReference type="SMART" id="SM00220">
    <property type="entry name" value="S_TKc"/>
    <property type="match status" value="1"/>
</dbReference>
<comment type="similarity">
    <text evidence="1">Belongs to the protein kinase superfamily. CMGC Ser/Thr protein kinase family. CDC2/CDKX subfamily.</text>
</comment>
<evidence type="ECO:0000259" key="11">
    <source>
        <dbReference type="PROSITE" id="PS50011"/>
    </source>
</evidence>
<evidence type="ECO:0000256" key="2">
    <source>
        <dbReference type="ARBA" id="ARBA00012425"/>
    </source>
</evidence>
<evidence type="ECO:0000256" key="1">
    <source>
        <dbReference type="ARBA" id="ARBA00006485"/>
    </source>
</evidence>
<feature type="compositionally biased region" description="Basic and acidic residues" evidence="10">
    <location>
        <begin position="76"/>
        <end position="85"/>
    </location>
</feature>
<keyword evidence="5" id="KW-0547">Nucleotide-binding</keyword>
<comment type="catalytic activity">
    <reaction evidence="9">
        <text>L-seryl-[protein] + ATP = O-phospho-L-seryl-[protein] + ADP + H(+)</text>
        <dbReference type="Rhea" id="RHEA:17989"/>
        <dbReference type="Rhea" id="RHEA-COMP:9863"/>
        <dbReference type="Rhea" id="RHEA-COMP:11604"/>
        <dbReference type="ChEBI" id="CHEBI:15378"/>
        <dbReference type="ChEBI" id="CHEBI:29999"/>
        <dbReference type="ChEBI" id="CHEBI:30616"/>
        <dbReference type="ChEBI" id="CHEBI:83421"/>
        <dbReference type="ChEBI" id="CHEBI:456216"/>
        <dbReference type="EC" id="2.7.11.22"/>
    </reaction>
</comment>
<dbReference type="InterPro" id="IPR008271">
    <property type="entry name" value="Ser/Thr_kinase_AS"/>
</dbReference>
<dbReference type="PANTHER" id="PTHR24056:SF107">
    <property type="entry name" value="CYCLIN-DEPENDENT KINASE 11A-RELATED"/>
    <property type="match status" value="1"/>
</dbReference>
<dbReference type="GO" id="GO:0005634">
    <property type="term" value="C:nucleus"/>
    <property type="evidence" value="ECO:0007669"/>
    <property type="project" value="TreeGrafter"/>
</dbReference>
<dbReference type="Pfam" id="PF00069">
    <property type="entry name" value="Pkinase"/>
    <property type="match status" value="1"/>
</dbReference>
<keyword evidence="3" id="KW-0723">Serine/threonine-protein kinase</keyword>
<name>A0A2J6RYM8_HYAVF</name>
<dbReference type="Gene3D" id="3.30.200.20">
    <property type="entry name" value="Phosphorylase Kinase, domain 1"/>
    <property type="match status" value="1"/>
</dbReference>
<dbReference type="STRING" id="1149755.A0A2J6RYM8"/>
<accession>A0A2J6RYM8</accession>
<dbReference type="InterPro" id="IPR000719">
    <property type="entry name" value="Prot_kinase_dom"/>
</dbReference>
<dbReference type="FunFam" id="3.30.200.20:FF:000054">
    <property type="entry name" value="Cyclin-dependent kinase 11B"/>
    <property type="match status" value="1"/>
</dbReference>
<dbReference type="OrthoDB" id="1732493at2759"/>
<dbReference type="CDD" id="cd07843">
    <property type="entry name" value="STKc_CDC2L1"/>
    <property type="match status" value="1"/>
</dbReference>
<keyword evidence="6 12" id="KW-0418">Kinase</keyword>
<dbReference type="Proteomes" id="UP000235786">
    <property type="component" value="Unassembled WGS sequence"/>
</dbReference>
<keyword evidence="13" id="KW-1185">Reference proteome</keyword>
<evidence type="ECO:0000256" key="9">
    <source>
        <dbReference type="ARBA" id="ARBA00048367"/>
    </source>
</evidence>